<dbReference type="InterPro" id="IPR041913">
    <property type="entry name" value="POLD3_sf"/>
</dbReference>
<organism evidence="6 7">
    <name type="scientific">Lithospermum erythrorhizon</name>
    <name type="common">Purple gromwell</name>
    <name type="synonym">Lithospermum officinale var. erythrorhizon</name>
    <dbReference type="NCBI Taxonomy" id="34254"/>
    <lineage>
        <taxon>Eukaryota</taxon>
        <taxon>Viridiplantae</taxon>
        <taxon>Streptophyta</taxon>
        <taxon>Embryophyta</taxon>
        <taxon>Tracheophyta</taxon>
        <taxon>Spermatophyta</taxon>
        <taxon>Magnoliopsida</taxon>
        <taxon>eudicotyledons</taxon>
        <taxon>Gunneridae</taxon>
        <taxon>Pentapetalae</taxon>
        <taxon>asterids</taxon>
        <taxon>lamiids</taxon>
        <taxon>Boraginales</taxon>
        <taxon>Boraginaceae</taxon>
        <taxon>Boraginoideae</taxon>
        <taxon>Lithospermeae</taxon>
        <taxon>Lithospermum</taxon>
    </lineage>
</organism>
<dbReference type="GO" id="GO:0003887">
    <property type="term" value="F:DNA-directed DNA polymerase activity"/>
    <property type="evidence" value="ECO:0007669"/>
    <property type="project" value="TreeGrafter"/>
</dbReference>
<dbReference type="Gene3D" id="3.90.1030.20">
    <property type="entry name" value="DNA polymerase delta, p66 (Cdc27) subunit, wHTH domain"/>
    <property type="match status" value="1"/>
</dbReference>
<evidence type="ECO:0000313" key="7">
    <source>
        <dbReference type="Proteomes" id="UP001454036"/>
    </source>
</evidence>
<evidence type="ECO:0000256" key="1">
    <source>
        <dbReference type="ARBA" id="ARBA00004123"/>
    </source>
</evidence>
<comment type="subcellular location">
    <subcellularLocation>
        <location evidence="1">Nucleus</location>
    </subcellularLocation>
</comment>
<feature type="compositionally biased region" description="Polar residues" evidence="5">
    <location>
        <begin position="392"/>
        <end position="412"/>
    </location>
</feature>
<dbReference type="GO" id="GO:1904161">
    <property type="term" value="P:DNA synthesis involved in UV-damage excision repair"/>
    <property type="evidence" value="ECO:0007669"/>
    <property type="project" value="TreeGrafter"/>
</dbReference>
<dbReference type="GO" id="GO:0006297">
    <property type="term" value="P:nucleotide-excision repair, DNA gap filling"/>
    <property type="evidence" value="ECO:0007669"/>
    <property type="project" value="TreeGrafter"/>
</dbReference>
<dbReference type="PANTHER" id="PTHR17598">
    <property type="entry name" value="DNA POLYMERASE DELTA SUBUNIT 3"/>
    <property type="match status" value="1"/>
</dbReference>
<evidence type="ECO:0000313" key="6">
    <source>
        <dbReference type="EMBL" id="GAA0176674.1"/>
    </source>
</evidence>
<feature type="region of interest" description="Disordered" evidence="5">
    <location>
        <begin position="168"/>
        <end position="270"/>
    </location>
</feature>
<feature type="compositionally biased region" description="Polar residues" evidence="5">
    <location>
        <begin position="190"/>
        <end position="204"/>
    </location>
</feature>
<proteinExistence type="predicted"/>
<dbReference type="Pfam" id="PF09507">
    <property type="entry name" value="CDC27"/>
    <property type="match status" value="1"/>
</dbReference>
<evidence type="ECO:0000256" key="2">
    <source>
        <dbReference type="ARBA" id="ARBA00017589"/>
    </source>
</evidence>
<dbReference type="Proteomes" id="UP001454036">
    <property type="component" value="Unassembled WGS sequence"/>
</dbReference>
<protein>
    <recommendedName>
        <fullName evidence="2">DNA polymerase delta subunit 3</fullName>
    </recommendedName>
</protein>
<dbReference type="GO" id="GO:0043625">
    <property type="term" value="C:delta DNA polymerase complex"/>
    <property type="evidence" value="ECO:0007669"/>
    <property type="project" value="InterPro"/>
</dbReference>
<dbReference type="GO" id="GO:0006271">
    <property type="term" value="P:DNA strand elongation involved in DNA replication"/>
    <property type="evidence" value="ECO:0007669"/>
    <property type="project" value="TreeGrafter"/>
</dbReference>
<evidence type="ECO:0000256" key="5">
    <source>
        <dbReference type="SAM" id="MobiDB-lite"/>
    </source>
</evidence>
<name>A0AAV3RNA8_LITER</name>
<accession>A0AAV3RNA8</accession>
<feature type="region of interest" description="Disordered" evidence="5">
    <location>
        <begin position="450"/>
        <end position="519"/>
    </location>
</feature>
<dbReference type="AlphaFoldDB" id="A0AAV3RNA8"/>
<evidence type="ECO:0000256" key="3">
    <source>
        <dbReference type="ARBA" id="ARBA00022705"/>
    </source>
</evidence>
<dbReference type="FunFam" id="3.90.1030.20:FF:000002">
    <property type="entry name" value="DNA polymerase delta subunit"/>
    <property type="match status" value="1"/>
</dbReference>
<feature type="region of interest" description="Disordered" evidence="5">
    <location>
        <begin position="381"/>
        <end position="422"/>
    </location>
</feature>
<evidence type="ECO:0000256" key="4">
    <source>
        <dbReference type="ARBA" id="ARBA00023242"/>
    </source>
</evidence>
<dbReference type="InterPro" id="IPR019038">
    <property type="entry name" value="POLD3"/>
</dbReference>
<keyword evidence="4" id="KW-0539">Nucleus</keyword>
<feature type="compositionally biased region" description="Basic and acidic residues" evidence="5">
    <location>
        <begin position="463"/>
        <end position="475"/>
    </location>
</feature>
<comment type="caution">
    <text evidence="6">The sequence shown here is derived from an EMBL/GenBank/DDBJ whole genome shotgun (WGS) entry which is preliminary data.</text>
</comment>
<dbReference type="PANTHER" id="PTHR17598:SF13">
    <property type="entry name" value="DNA POLYMERASE DELTA SUBUNIT 3"/>
    <property type="match status" value="1"/>
</dbReference>
<reference evidence="6 7" key="1">
    <citation type="submission" date="2024-01" db="EMBL/GenBank/DDBJ databases">
        <title>The complete chloroplast genome sequence of Lithospermum erythrorhizon: insights into the phylogenetic relationship among Boraginaceae species and the maternal lineages of purple gromwells.</title>
        <authorList>
            <person name="Okada T."/>
            <person name="Watanabe K."/>
        </authorList>
    </citation>
    <scope>NUCLEOTIDE SEQUENCE [LARGE SCALE GENOMIC DNA]</scope>
</reference>
<feature type="compositionally biased region" description="Polar residues" evidence="5">
    <location>
        <begin position="243"/>
        <end position="253"/>
    </location>
</feature>
<keyword evidence="3" id="KW-0235">DNA replication</keyword>
<gene>
    <name evidence="6" type="ORF">LIER_29582</name>
</gene>
<feature type="compositionally biased region" description="Basic and acidic residues" evidence="5">
    <location>
        <begin position="219"/>
        <end position="230"/>
    </location>
</feature>
<sequence>MGDIESLRILDELQSIVSDKLQVVSYKWLSRNYLVSSNEAKRLLQDYVEKHGTGLAVLYSLSGWVKNNPSSYHVRLVSKPKLEEAKLDFDGNCSVQVYSVQSCIPKDPATLWNAEFVQAEELFKQPVAIDNCLRDNRLCGVLNSFVKRNGGAEPVKVAAHPVKSLGSGLSKGISAIKPGNDAQSEEKKFQQSTTTTGPRSSSITKEVKAEPCAHASNAADEKTAPEKEKYPQSAADKKKAHVDQNSNRSSATLANMWGRAKPKPDNTLTETTNAASNSAAIAAAQTKVNEVSHCDSSDDDGQQVNTKRAGNRKRRVVFDFSDEEDELGDAVNLASPDLPNKKPAITMKQDADIPMLEKKTLFVEGNVEDKLKIVNKKDEKNNDLSLSEEPSRANNGNKSDASCNASKQNKGNDVSIDDKMANAAPVLPKRRKVLKTRINERGREVTDVVWEDEGVDSKSTSDTSKETENSVKTEVNRFPATKKSPALATNPPQGGKGGNKKAGIKDPKQGNILSFFKKA</sequence>
<dbReference type="EMBL" id="BAABME010010238">
    <property type="protein sequence ID" value="GAA0176674.1"/>
    <property type="molecule type" value="Genomic_DNA"/>
</dbReference>
<keyword evidence="7" id="KW-1185">Reference proteome</keyword>